<protein>
    <recommendedName>
        <fullName evidence="2 3">Single-stranded DNA-binding protein</fullName>
        <shortName evidence="2">SSB</shortName>
    </recommendedName>
</protein>
<comment type="function">
    <text evidence="2">Plays an important role in DNA replication, recombination and repair. Binds to ssDNA and to an array of partner proteins to recruit them to their sites of action during DNA metabolism.</text>
</comment>
<keyword evidence="2" id="KW-0235">DNA replication</keyword>
<gene>
    <name evidence="5" type="ORF">HY912_06590</name>
</gene>
<keyword evidence="2" id="KW-0227">DNA damage</keyword>
<dbReference type="PIRSF" id="PIRSF002070">
    <property type="entry name" value="SSB"/>
    <property type="match status" value="1"/>
</dbReference>
<keyword evidence="2" id="KW-0234">DNA repair</keyword>
<dbReference type="InterPro" id="IPR011344">
    <property type="entry name" value="ssDNA-bd"/>
</dbReference>
<dbReference type="Pfam" id="PF00436">
    <property type="entry name" value="SSB"/>
    <property type="match status" value="1"/>
</dbReference>
<comment type="caution">
    <text evidence="5">The sequence shown here is derived from an EMBL/GenBank/DDBJ whole genome shotgun (WGS) entry which is preliminary data.</text>
</comment>
<comment type="caution">
    <text evidence="2">Lacks conserved residue(s) required for the propagation of feature annotation.</text>
</comment>
<dbReference type="PANTHER" id="PTHR10302:SF27">
    <property type="entry name" value="SINGLE-STRANDED DNA-BINDING PROTEIN"/>
    <property type="match status" value="1"/>
</dbReference>
<dbReference type="GO" id="GO:0009295">
    <property type="term" value="C:nucleoid"/>
    <property type="evidence" value="ECO:0007669"/>
    <property type="project" value="TreeGrafter"/>
</dbReference>
<feature type="short sequence motif" description="Important for interaction with partner proteins" evidence="2">
    <location>
        <begin position="151"/>
        <end position="156"/>
    </location>
</feature>
<reference evidence="5" key="1">
    <citation type="submission" date="2020-07" db="EMBL/GenBank/DDBJ databases">
        <title>Huge and variable diversity of episymbiotic CPR bacteria and DPANN archaea in groundwater ecosystems.</title>
        <authorList>
            <person name="He C.Y."/>
            <person name="Keren R."/>
            <person name="Whittaker M."/>
            <person name="Farag I.F."/>
            <person name="Doudna J."/>
            <person name="Cate J.H.D."/>
            <person name="Banfield J.F."/>
        </authorList>
    </citation>
    <scope>NUCLEOTIDE SEQUENCE</scope>
    <source>
        <strain evidence="5">NC_groundwater_1664_Pr3_B-0.1um_52_9</strain>
    </source>
</reference>
<dbReference type="SUPFAM" id="SSF50249">
    <property type="entry name" value="Nucleic acid-binding proteins"/>
    <property type="match status" value="1"/>
</dbReference>
<comment type="subunit">
    <text evidence="2">Homotetramer.</text>
</comment>
<dbReference type="PANTHER" id="PTHR10302">
    <property type="entry name" value="SINGLE-STRANDED DNA-BINDING PROTEIN"/>
    <property type="match status" value="1"/>
</dbReference>
<evidence type="ECO:0000256" key="3">
    <source>
        <dbReference type="PIRNR" id="PIRNR002070"/>
    </source>
</evidence>
<dbReference type="InterPro" id="IPR012340">
    <property type="entry name" value="NA-bd_OB-fold"/>
</dbReference>
<feature type="region of interest" description="Disordered" evidence="4">
    <location>
        <begin position="107"/>
        <end position="156"/>
    </location>
</feature>
<dbReference type="GO" id="GO:0006260">
    <property type="term" value="P:DNA replication"/>
    <property type="evidence" value="ECO:0007669"/>
    <property type="project" value="UniProtKB-UniRule"/>
</dbReference>
<dbReference type="GO" id="GO:0003697">
    <property type="term" value="F:single-stranded DNA binding"/>
    <property type="evidence" value="ECO:0007669"/>
    <property type="project" value="UniProtKB-UniRule"/>
</dbReference>
<organism evidence="5 6">
    <name type="scientific">Desulfomonile tiedjei</name>
    <dbReference type="NCBI Taxonomy" id="2358"/>
    <lineage>
        <taxon>Bacteria</taxon>
        <taxon>Pseudomonadati</taxon>
        <taxon>Thermodesulfobacteriota</taxon>
        <taxon>Desulfomonilia</taxon>
        <taxon>Desulfomonilales</taxon>
        <taxon>Desulfomonilaceae</taxon>
        <taxon>Desulfomonile</taxon>
    </lineage>
</organism>
<keyword evidence="2" id="KW-0233">DNA recombination</keyword>
<evidence type="ECO:0000256" key="2">
    <source>
        <dbReference type="HAMAP-Rule" id="MF_00984"/>
    </source>
</evidence>
<evidence type="ECO:0000313" key="6">
    <source>
        <dbReference type="Proteomes" id="UP000807825"/>
    </source>
</evidence>
<sequence>MAQRSLNKVLLLGHLGRDPELRYTAAGKAVATFTVATSLQWKDQSGNDQDKTEWHRVVAWGRLGEVCGEYLSKGKQVFIEGRIQTREWEDQDGNKRTTVEIIANDMIMLGGGSQSQNRGTQEPPRRQAPPSARPAAPAGKKSDDYYPPPPEDDIPF</sequence>
<evidence type="ECO:0000256" key="4">
    <source>
        <dbReference type="SAM" id="MobiDB-lite"/>
    </source>
</evidence>
<dbReference type="GO" id="GO:0006281">
    <property type="term" value="P:DNA repair"/>
    <property type="evidence" value="ECO:0007669"/>
    <property type="project" value="UniProtKB-UniRule"/>
</dbReference>
<evidence type="ECO:0000256" key="1">
    <source>
        <dbReference type="ARBA" id="ARBA00023125"/>
    </source>
</evidence>
<dbReference type="AlphaFoldDB" id="A0A9D6V1R3"/>
<dbReference type="HAMAP" id="MF_00984">
    <property type="entry name" value="SSB"/>
    <property type="match status" value="1"/>
</dbReference>
<name>A0A9D6V1R3_9BACT</name>
<proteinExistence type="inferred from homology"/>
<dbReference type="NCBIfam" id="TIGR00621">
    <property type="entry name" value="ssb"/>
    <property type="match status" value="1"/>
</dbReference>
<feature type="compositionally biased region" description="Low complexity" evidence="4">
    <location>
        <begin position="128"/>
        <end position="138"/>
    </location>
</feature>
<dbReference type="Proteomes" id="UP000807825">
    <property type="component" value="Unassembled WGS sequence"/>
</dbReference>
<dbReference type="InterPro" id="IPR000424">
    <property type="entry name" value="Primosome_PriB/ssb"/>
</dbReference>
<dbReference type="CDD" id="cd04496">
    <property type="entry name" value="SSB_OBF"/>
    <property type="match status" value="1"/>
</dbReference>
<evidence type="ECO:0000313" key="5">
    <source>
        <dbReference type="EMBL" id="MBI5249144.1"/>
    </source>
</evidence>
<accession>A0A9D6V1R3</accession>
<keyword evidence="1 2" id="KW-0238">DNA-binding</keyword>
<dbReference type="GO" id="GO:0006310">
    <property type="term" value="P:DNA recombination"/>
    <property type="evidence" value="ECO:0007669"/>
    <property type="project" value="UniProtKB-UniRule"/>
</dbReference>
<dbReference type="Gene3D" id="2.40.50.140">
    <property type="entry name" value="Nucleic acid-binding proteins"/>
    <property type="match status" value="1"/>
</dbReference>
<dbReference type="PROSITE" id="PS50935">
    <property type="entry name" value="SSB"/>
    <property type="match status" value="1"/>
</dbReference>
<dbReference type="EMBL" id="JACRDE010000184">
    <property type="protein sequence ID" value="MBI5249144.1"/>
    <property type="molecule type" value="Genomic_DNA"/>
</dbReference>